<accession>A0A369TN75</accession>
<comment type="caution">
    <text evidence="2">The sequence shown here is derived from an EMBL/GenBank/DDBJ whole genome shotgun (WGS) entry which is preliminary data.</text>
</comment>
<dbReference type="AlphaFoldDB" id="A0A369TN75"/>
<evidence type="ECO:0000313" key="3">
    <source>
        <dbReference type="Proteomes" id="UP000253977"/>
    </source>
</evidence>
<feature type="signal peptide" evidence="1">
    <location>
        <begin position="1"/>
        <end position="24"/>
    </location>
</feature>
<evidence type="ECO:0000313" key="2">
    <source>
        <dbReference type="EMBL" id="RDD64396.1"/>
    </source>
</evidence>
<gene>
    <name evidence="2" type="ORF">DU478_20585</name>
</gene>
<evidence type="ECO:0000256" key="1">
    <source>
        <dbReference type="SAM" id="SignalP"/>
    </source>
</evidence>
<dbReference type="RefSeq" id="WP_114512749.1">
    <property type="nucleotide sequence ID" value="NZ_QPMK01000023.1"/>
</dbReference>
<protein>
    <submittedName>
        <fullName evidence="2">Uncharacterized protein</fullName>
    </submittedName>
</protein>
<name>A0A369TN75_9RHOB</name>
<sequence length="417" mass="44699">MTLDFRPLCLSLAALCLAAAPATAQNITGNDLTLSGDITQNGFGPNFFGAANNIFDGRACIGPACDGTEPFEQGPLRLKWSEPDILFEDSSSSGGISSNDWRLVINDTGITKFAVQDIDGGSIPFTIEGGVRDNALWLDSSDRIGMGTTIPQNSLHIVGDDSPGIMLQQTGGFGNQRWEMIGNETSFVIRDSDSNTLPFVIDDQAPDDALVVEDTGEIGIGTGNPTAPMHIRRNNNTARLLVEDTGSSGAQELFKLSNNGGSYFTFENTSAGTTWFFTHENSAPNRFIIADAVADGPEFSLNADGDVTIPGNFISGSTTLNVPDYVFADDYALRPLSEVQAFIDAHSHLPDVPSAAQIAEDGLDMTAMQMTMLKKIEELTLYTLELEATNRAQARELARLGTLETRLTRIEAALAAE</sequence>
<proteinExistence type="predicted"/>
<organism evidence="2 3">
    <name type="scientific">Thalassococcus profundi</name>
    <dbReference type="NCBI Taxonomy" id="2282382"/>
    <lineage>
        <taxon>Bacteria</taxon>
        <taxon>Pseudomonadati</taxon>
        <taxon>Pseudomonadota</taxon>
        <taxon>Alphaproteobacteria</taxon>
        <taxon>Rhodobacterales</taxon>
        <taxon>Roseobacteraceae</taxon>
        <taxon>Thalassococcus</taxon>
    </lineage>
</organism>
<dbReference type="EMBL" id="QPMK01000023">
    <property type="protein sequence ID" value="RDD64396.1"/>
    <property type="molecule type" value="Genomic_DNA"/>
</dbReference>
<keyword evidence="3" id="KW-1185">Reference proteome</keyword>
<reference evidence="2 3" key="1">
    <citation type="submission" date="2018-07" db="EMBL/GenBank/DDBJ databases">
        <title>Thalassococcus profundi sp. nov., a marine bacterium isolated from deep seawater of Okinawa Trough.</title>
        <authorList>
            <person name="Yu M."/>
        </authorList>
    </citation>
    <scope>NUCLEOTIDE SEQUENCE [LARGE SCALE GENOMIC DNA]</scope>
    <source>
        <strain evidence="2 3">WRAS1</strain>
    </source>
</reference>
<feature type="chain" id="PRO_5016745416" evidence="1">
    <location>
        <begin position="25"/>
        <end position="417"/>
    </location>
</feature>
<keyword evidence="1" id="KW-0732">Signal</keyword>
<dbReference type="OrthoDB" id="4463518at2"/>
<dbReference type="Proteomes" id="UP000253977">
    <property type="component" value="Unassembled WGS sequence"/>
</dbReference>